<proteinExistence type="predicted"/>
<dbReference type="AlphaFoldDB" id="A0A920BQB8"/>
<protein>
    <recommendedName>
        <fullName evidence="3">Mini-circle protein</fullName>
    </recommendedName>
</protein>
<organism evidence="1 2">
    <name type="scientific">Paractinoplanes toevensis</name>
    <dbReference type="NCBI Taxonomy" id="571911"/>
    <lineage>
        <taxon>Bacteria</taxon>
        <taxon>Bacillati</taxon>
        <taxon>Actinomycetota</taxon>
        <taxon>Actinomycetes</taxon>
        <taxon>Micromonosporales</taxon>
        <taxon>Micromonosporaceae</taxon>
        <taxon>Paractinoplanes</taxon>
    </lineage>
</organism>
<evidence type="ECO:0008006" key="3">
    <source>
        <dbReference type="Google" id="ProtNLM"/>
    </source>
</evidence>
<dbReference type="SUPFAM" id="SSF109854">
    <property type="entry name" value="DinB/YfiT-like putative metalloenzymes"/>
    <property type="match status" value="1"/>
</dbReference>
<keyword evidence="2" id="KW-1185">Reference proteome</keyword>
<dbReference type="InterPro" id="IPR007061">
    <property type="entry name" value="MST-like"/>
</dbReference>
<reference evidence="1 2" key="1">
    <citation type="submission" date="2021-03" db="EMBL/GenBank/DDBJ databases">
        <title>Whole genome shotgun sequence of Actinoplanes toevensis NBRC 105298.</title>
        <authorList>
            <person name="Komaki H."/>
            <person name="Tamura T."/>
        </authorList>
    </citation>
    <scope>NUCLEOTIDE SEQUENCE [LARGE SCALE GENOMIC DNA]</scope>
    <source>
        <strain evidence="1 2">NBRC 105298</strain>
    </source>
</reference>
<dbReference type="Proteomes" id="UP000677082">
    <property type="component" value="Unassembled WGS sequence"/>
</dbReference>
<name>A0A920BQB8_9ACTN</name>
<dbReference type="EMBL" id="BOQN01000137">
    <property type="protein sequence ID" value="GIM97214.1"/>
    <property type="molecule type" value="Genomic_DNA"/>
</dbReference>
<comment type="caution">
    <text evidence="1">The sequence shown here is derived from an EMBL/GenBank/DDBJ whole genome shotgun (WGS) entry which is preliminary data.</text>
</comment>
<dbReference type="Gene3D" id="1.20.120.450">
    <property type="entry name" value="dinb family like domain"/>
    <property type="match status" value="1"/>
</dbReference>
<evidence type="ECO:0000313" key="2">
    <source>
        <dbReference type="Proteomes" id="UP000677082"/>
    </source>
</evidence>
<sequence>MVVERPDPPRSGSEREMLRVFLDFHRATLAMKCEALTDEDLRSRSMPPSTLTLLGLVRHMAEVERTWFRRVIGGEDVPLVWSAEGDFQAAYDATSSTRAEAFSVWEAEVTKAREIEAGAESLDVMGHQPRWGEDVSLRFVMLHMIHEYARHNGHADFLREGVDGTVGA</sequence>
<dbReference type="RefSeq" id="WP_213012852.1">
    <property type="nucleotide sequence ID" value="NZ_BOQN01000137.1"/>
</dbReference>
<dbReference type="InterPro" id="IPR034660">
    <property type="entry name" value="DinB/YfiT-like"/>
</dbReference>
<accession>A0A920BQB8</accession>
<dbReference type="Pfam" id="PF04978">
    <property type="entry name" value="MST"/>
    <property type="match status" value="1"/>
</dbReference>
<evidence type="ECO:0000313" key="1">
    <source>
        <dbReference type="EMBL" id="GIM97214.1"/>
    </source>
</evidence>
<gene>
    <name evidence="1" type="ORF">Ato02nite_090070</name>
</gene>